<dbReference type="PROSITE" id="PS51186">
    <property type="entry name" value="GNAT"/>
    <property type="match status" value="1"/>
</dbReference>
<evidence type="ECO:0000256" key="1">
    <source>
        <dbReference type="ARBA" id="ARBA00022679"/>
    </source>
</evidence>
<accession>A0A939HNY0</accession>
<dbReference type="Gene3D" id="3.40.630.30">
    <property type="match status" value="1"/>
</dbReference>
<keyword evidence="5" id="KW-0689">Ribosomal protein</keyword>
<dbReference type="PANTHER" id="PTHR43877:SF2">
    <property type="entry name" value="AMINOALKYLPHOSPHONATE N-ACETYLTRANSFERASE-RELATED"/>
    <property type="match status" value="1"/>
</dbReference>
<dbReference type="InterPro" id="IPR000182">
    <property type="entry name" value="GNAT_dom"/>
</dbReference>
<protein>
    <recommendedName>
        <fullName evidence="3">[Ribosomal protein bS18]-alanine N-acetyltransferase</fullName>
        <ecNumber evidence="3">2.3.1.266</ecNumber>
    </recommendedName>
</protein>
<keyword evidence="6" id="KW-1185">Reference proteome</keyword>
<keyword evidence="3" id="KW-0963">Cytoplasm</keyword>
<dbReference type="SUPFAM" id="SSF55729">
    <property type="entry name" value="Acyl-CoA N-acyltransferases (Nat)"/>
    <property type="match status" value="1"/>
</dbReference>
<dbReference type="CDD" id="cd04301">
    <property type="entry name" value="NAT_SF"/>
    <property type="match status" value="1"/>
</dbReference>
<dbReference type="Pfam" id="PF00583">
    <property type="entry name" value="Acetyltransf_1"/>
    <property type="match status" value="1"/>
</dbReference>
<dbReference type="PANTHER" id="PTHR43877">
    <property type="entry name" value="AMINOALKYLPHOSPHONATE N-ACETYLTRANSFERASE-RELATED-RELATED"/>
    <property type="match status" value="1"/>
</dbReference>
<evidence type="ECO:0000259" key="4">
    <source>
        <dbReference type="PROSITE" id="PS51186"/>
    </source>
</evidence>
<name>A0A939HNY0_9PROT</name>
<comment type="similarity">
    <text evidence="3">Belongs to the acetyltransferase family. RimI subfamily.</text>
</comment>
<keyword evidence="5" id="KW-0687">Ribonucleoprotein</keyword>
<feature type="domain" description="N-acetyltransferase" evidence="4">
    <location>
        <begin position="3"/>
        <end position="148"/>
    </location>
</feature>
<reference evidence="5" key="1">
    <citation type="submission" date="2021-03" db="EMBL/GenBank/DDBJ databases">
        <title>The complete genome sequence of Acetobacter sp. TBRC 12339.</title>
        <authorList>
            <person name="Charoenyingcharoen P."/>
            <person name="Yukphan P."/>
        </authorList>
    </citation>
    <scope>NUCLEOTIDE SEQUENCE</scope>
    <source>
        <strain evidence="5">TBRC 12339</strain>
    </source>
</reference>
<dbReference type="InterPro" id="IPR006464">
    <property type="entry name" value="AcTrfase_RimI/Ard1"/>
</dbReference>
<dbReference type="GO" id="GO:0005737">
    <property type="term" value="C:cytoplasm"/>
    <property type="evidence" value="ECO:0007669"/>
    <property type="project" value="UniProtKB-SubCell"/>
</dbReference>
<gene>
    <name evidence="5" type="primary">rimI</name>
    <name evidence="5" type="ORF">J2D77_04915</name>
</gene>
<evidence type="ECO:0000313" key="6">
    <source>
        <dbReference type="Proteomes" id="UP000664073"/>
    </source>
</evidence>
<comment type="caution">
    <text evidence="5">The sequence shown here is derived from an EMBL/GenBank/DDBJ whole genome shotgun (WGS) entry which is preliminary data.</text>
</comment>
<keyword evidence="1" id="KW-0808">Transferase</keyword>
<sequence length="153" mass="15979">MPGVIEKAGVAHAGVLAALHEQCFPPADRWNASAMAELLALPGVAAALICEGGQPAGFVMLRCVVDEAEILTLCVLPACRRRGLARQLLAHALAMACDLGAGTVFLEVSVRNPAATELYAQAGFTRQGLRKAYYPDGSDALILSCACGERKAD</sequence>
<dbReference type="InterPro" id="IPR050832">
    <property type="entry name" value="Bact_Acetyltransf"/>
</dbReference>
<organism evidence="5 6">
    <name type="scientific">Acetobacter garciniae</name>
    <dbReference type="NCBI Taxonomy" id="2817435"/>
    <lineage>
        <taxon>Bacteria</taxon>
        <taxon>Pseudomonadati</taxon>
        <taxon>Pseudomonadota</taxon>
        <taxon>Alphaproteobacteria</taxon>
        <taxon>Acetobacterales</taxon>
        <taxon>Acetobacteraceae</taxon>
        <taxon>Acetobacter</taxon>
    </lineage>
</organism>
<evidence type="ECO:0000313" key="5">
    <source>
        <dbReference type="EMBL" id="MBO1324496.1"/>
    </source>
</evidence>
<proteinExistence type="inferred from homology"/>
<comment type="subcellular location">
    <subcellularLocation>
        <location evidence="3">Cytoplasm</location>
    </subcellularLocation>
</comment>
<keyword evidence="2" id="KW-0012">Acyltransferase</keyword>
<dbReference type="NCBIfam" id="TIGR01575">
    <property type="entry name" value="rimI"/>
    <property type="match status" value="1"/>
</dbReference>
<comment type="catalytic activity">
    <reaction evidence="3">
        <text>N-terminal L-alanyl-[ribosomal protein bS18] + acetyl-CoA = N-terminal N(alpha)-acetyl-L-alanyl-[ribosomal protein bS18] + CoA + H(+)</text>
        <dbReference type="Rhea" id="RHEA:43756"/>
        <dbReference type="Rhea" id="RHEA-COMP:10676"/>
        <dbReference type="Rhea" id="RHEA-COMP:10677"/>
        <dbReference type="ChEBI" id="CHEBI:15378"/>
        <dbReference type="ChEBI" id="CHEBI:57287"/>
        <dbReference type="ChEBI" id="CHEBI:57288"/>
        <dbReference type="ChEBI" id="CHEBI:64718"/>
        <dbReference type="ChEBI" id="CHEBI:83683"/>
        <dbReference type="EC" id="2.3.1.266"/>
    </reaction>
</comment>
<dbReference type="AlphaFoldDB" id="A0A939HNY0"/>
<dbReference type="InterPro" id="IPR016181">
    <property type="entry name" value="Acyl_CoA_acyltransferase"/>
</dbReference>
<dbReference type="GO" id="GO:0005840">
    <property type="term" value="C:ribosome"/>
    <property type="evidence" value="ECO:0007669"/>
    <property type="project" value="UniProtKB-KW"/>
</dbReference>
<evidence type="ECO:0000256" key="3">
    <source>
        <dbReference type="RuleBase" id="RU363094"/>
    </source>
</evidence>
<dbReference type="EMBL" id="JAFVMH010000002">
    <property type="protein sequence ID" value="MBO1324496.1"/>
    <property type="molecule type" value="Genomic_DNA"/>
</dbReference>
<dbReference type="Proteomes" id="UP000664073">
    <property type="component" value="Unassembled WGS sequence"/>
</dbReference>
<comment type="function">
    <text evidence="3">Acetylates the N-terminal alanine of ribosomal protein bS18.</text>
</comment>
<dbReference type="GO" id="GO:0008999">
    <property type="term" value="F:protein-N-terminal-alanine acetyltransferase activity"/>
    <property type="evidence" value="ECO:0007669"/>
    <property type="project" value="UniProtKB-EC"/>
</dbReference>
<evidence type="ECO:0000256" key="2">
    <source>
        <dbReference type="ARBA" id="ARBA00023315"/>
    </source>
</evidence>
<dbReference type="EC" id="2.3.1.266" evidence="3"/>